<dbReference type="InterPro" id="IPR043502">
    <property type="entry name" value="DNA/RNA_pol_sf"/>
</dbReference>
<feature type="domain" description="UmuC" evidence="2">
    <location>
        <begin position="25"/>
        <end position="116"/>
    </location>
</feature>
<name>A0ABP9VAT6_9DEIO</name>
<reference evidence="3 4" key="1">
    <citation type="submission" date="2024-02" db="EMBL/GenBank/DDBJ databases">
        <title>Deinococcus xinjiangensis NBRC 107630.</title>
        <authorList>
            <person name="Ichikawa N."/>
            <person name="Katano-Makiyama Y."/>
            <person name="Hidaka K."/>
        </authorList>
    </citation>
    <scope>NUCLEOTIDE SEQUENCE [LARGE SCALE GENOMIC DNA]</scope>
    <source>
        <strain evidence="3 4">NBRC 107630</strain>
    </source>
</reference>
<evidence type="ECO:0000313" key="4">
    <source>
        <dbReference type="Proteomes" id="UP001458946"/>
    </source>
</evidence>
<dbReference type="Gene3D" id="3.30.70.270">
    <property type="match status" value="1"/>
</dbReference>
<comment type="caution">
    <text evidence="3">The sequence shown here is derived from an EMBL/GenBank/DDBJ whole genome shotgun (WGS) entry which is preliminary data.</text>
</comment>
<evidence type="ECO:0000313" key="3">
    <source>
        <dbReference type="EMBL" id="GAA5502377.1"/>
    </source>
</evidence>
<protein>
    <submittedName>
        <fullName evidence="3">DNA polymerase IV</fullName>
    </submittedName>
</protein>
<accession>A0ABP9VAT6</accession>
<gene>
    <name evidence="3" type="primary">dinB_2</name>
    <name evidence="3" type="ORF">Dxin01_02121</name>
</gene>
<dbReference type="Gene3D" id="3.40.1170.60">
    <property type="match status" value="1"/>
</dbReference>
<comment type="similarity">
    <text evidence="1">Belongs to the DNA polymerase type-Y family.</text>
</comment>
<keyword evidence="4" id="KW-1185">Reference proteome</keyword>
<sequence length="418" mass="45420">MPARTHVACLNLAPWALTLLEKQHSGVPVAVLSEARRVLHVSGLAREAGVQVGMRETAALSRCPELHAEVVSGPTAQAAWNELLEVLYARYSDRVDGRELGMAYLQITEAAGRELAAALHAPVGLAASREVALLAALRAKSGQIKLVNGEAGGAGEKPFLQLTPRTHLWALGLGAKQLEQLQFLGVKSLGDLWSWSAAQREGFLGVDVGKRLNRFLKGERSFAVERYTPGQVIEGSLAFEQALHEPREAEAALSEILPPLWLALRGRTAAYLSLSADTLGGKLSATRKLKWPLDEQSLVRVAGLALEDTGALALGLDALTVQLSGLQQPARMVGLWAGIAELEVTKQVLDRFPDGLVRVHWLDPYAYAADAQYEWVDWLSGEVRPTRMTPPRPTLLTQLRKHDLAVNKMLAFFEGQSP</sequence>
<dbReference type="SUPFAM" id="SSF56672">
    <property type="entry name" value="DNA/RNA polymerases"/>
    <property type="match status" value="1"/>
</dbReference>
<dbReference type="EMBL" id="BAABRN010000022">
    <property type="protein sequence ID" value="GAA5502377.1"/>
    <property type="molecule type" value="Genomic_DNA"/>
</dbReference>
<organism evidence="3 4">
    <name type="scientific">Deinococcus xinjiangensis</name>
    <dbReference type="NCBI Taxonomy" id="457454"/>
    <lineage>
        <taxon>Bacteria</taxon>
        <taxon>Thermotogati</taxon>
        <taxon>Deinococcota</taxon>
        <taxon>Deinococci</taxon>
        <taxon>Deinococcales</taxon>
        <taxon>Deinococcaceae</taxon>
        <taxon>Deinococcus</taxon>
    </lineage>
</organism>
<dbReference type="Proteomes" id="UP001458946">
    <property type="component" value="Unassembled WGS sequence"/>
</dbReference>
<evidence type="ECO:0000259" key="2">
    <source>
        <dbReference type="Pfam" id="PF00817"/>
    </source>
</evidence>
<evidence type="ECO:0000256" key="1">
    <source>
        <dbReference type="ARBA" id="ARBA00010945"/>
    </source>
</evidence>
<dbReference type="InterPro" id="IPR001126">
    <property type="entry name" value="UmuC"/>
</dbReference>
<dbReference type="Pfam" id="PF00817">
    <property type="entry name" value="IMS"/>
    <property type="match status" value="1"/>
</dbReference>
<proteinExistence type="inferred from homology"/>
<dbReference type="RefSeq" id="WP_353542348.1">
    <property type="nucleotide sequence ID" value="NZ_BAABRN010000022.1"/>
</dbReference>
<dbReference type="InterPro" id="IPR043128">
    <property type="entry name" value="Rev_trsase/Diguanyl_cyclase"/>
</dbReference>